<dbReference type="PANTHER" id="PTHR47992">
    <property type="entry name" value="PROTEIN PHOSPHATASE"/>
    <property type="match status" value="1"/>
</dbReference>
<dbReference type="Proteomes" id="UP000747399">
    <property type="component" value="Unassembled WGS sequence"/>
</dbReference>
<evidence type="ECO:0000313" key="3">
    <source>
        <dbReference type="Proteomes" id="UP000747399"/>
    </source>
</evidence>
<keyword evidence="3" id="KW-1185">Reference proteome</keyword>
<dbReference type="InterPro" id="IPR015655">
    <property type="entry name" value="PP2C"/>
</dbReference>
<dbReference type="Pfam" id="PF00481">
    <property type="entry name" value="PP2C"/>
    <property type="match status" value="1"/>
</dbReference>
<feature type="domain" description="PPM-type phosphatase" evidence="1">
    <location>
        <begin position="4"/>
        <end position="330"/>
    </location>
</feature>
<dbReference type="SUPFAM" id="SSF81606">
    <property type="entry name" value="PP2C-like"/>
    <property type="match status" value="1"/>
</dbReference>
<dbReference type="PROSITE" id="PS51746">
    <property type="entry name" value="PPM_2"/>
    <property type="match status" value="1"/>
</dbReference>
<sequence>MPLDIGCASAPGNRYGDTNQDYCVLQELYAPGEIPSGHRQMYIAVVCDGHGVLGDKAACYAGKTLVRHLYTSCLRNRLLRDMREEAEKLMVSAFQKGHTAALSLYDDPPKTINMGGHRRRSTTYTLASSDGICVYRNGAGPERLLEFGCTCTCAIVQGNSVVLANVGDSAAVLGSDTGTSYAARTLTLRHNGHNEAEAKRIKAASPGVVTVKDGANGDGYLQVLSGAWQGYELAVTRALGHKHMAQYGVLVEPHIVSLQAKPEDCCLVLASDGVWDVMDGQEVVNRVMEAVGEGKTAAQAAKMLVQDAVDLGINSPSGDADNTSAIVIMLR</sequence>
<protein>
    <recommendedName>
        <fullName evidence="1">PPM-type phosphatase domain-containing protein</fullName>
    </recommendedName>
</protein>
<evidence type="ECO:0000313" key="2">
    <source>
        <dbReference type="EMBL" id="GIL51740.1"/>
    </source>
</evidence>
<name>A0A8J4B0X3_9CHLO</name>
<dbReference type="Gene3D" id="3.60.40.10">
    <property type="entry name" value="PPM-type phosphatase domain"/>
    <property type="match status" value="1"/>
</dbReference>
<dbReference type="AlphaFoldDB" id="A0A8J4B0X3"/>
<proteinExistence type="predicted"/>
<comment type="caution">
    <text evidence="2">The sequence shown here is derived from an EMBL/GenBank/DDBJ whole genome shotgun (WGS) entry which is preliminary data.</text>
</comment>
<organism evidence="2 3">
    <name type="scientific">Volvox africanus</name>
    <dbReference type="NCBI Taxonomy" id="51714"/>
    <lineage>
        <taxon>Eukaryota</taxon>
        <taxon>Viridiplantae</taxon>
        <taxon>Chlorophyta</taxon>
        <taxon>core chlorophytes</taxon>
        <taxon>Chlorophyceae</taxon>
        <taxon>CS clade</taxon>
        <taxon>Chlamydomonadales</taxon>
        <taxon>Volvocaceae</taxon>
        <taxon>Volvox</taxon>
    </lineage>
</organism>
<reference evidence="2" key="1">
    <citation type="journal article" date="2021" name="Proc. Natl. Acad. Sci. U.S.A.">
        <title>Three genomes in the algal genus Volvox reveal the fate of a haploid sex-determining region after a transition to homothallism.</title>
        <authorList>
            <person name="Yamamoto K."/>
            <person name="Hamaji T."/>
            <person name="Kawai-Toyooka H."/>
            <person name="Matsuzaki R."/>
            <person name="Takahashi F."/>
            <person name="Nishimura Y."/>
            <person name="Kawachi M."/>
            <person name="Noguchi H."/>
            <person name="Minakuchi Y."/>
            <person name="Umen J.G."/>
            <person name="Toyoda A."/>
            <person name="Nozaki H."/>
        </authorList>
    </citation>
    <scope>NUCLEOTIDE SEQUENCE</scope>
    <source>
        <strain evidence="2">NIES-3780</strain>
    </source>
</reference>
<dbReference type="InterPro" id="IPR001932">
    <property type="entry name" value="PPM-type_phosphatase-like_dom"/>
</dbReference>
<gene>
    <name evidence="2" type="ORF">Vafri_7664</name>
</gene>
<dbReference type="GO" id="GO:0004722">
    <property type="term" value="F:protein serine/threonine phosphatase activity"/>
    <property type="evidence" value="ECO:0007669"/>
    <property type="project" value="InterPro"/>
</dbReference>
<dbReference type="EMBL" id="BNCO01000011">
    <property type="protein sequence ID" value="GIL51740.1"/>
    <property type="molecule type" value="Genomic_DNA"/>
</dbReference>
<dbReference type="SMART" id="SM00332">
    <property type="entry name" value="PP2Cc"/>
    <property type="match status" value="1"/>
</dbReference>
<evidence type="ECO:0000259" key="1">
    <source>
        <dbReference type="PROSITE" id="PS51746"/>
    </source>
</evidence>
<dbReference type="InterPro" id="IPR036457">
    <property type="entry name" value="PPM-type-like_dom_sf"/>
</dbReference>
<accession>A0A8J4B0X3</accession>
<dbReference type="CDD" id="cd00143">
    <property type="entry name" value="PP2Cc"/>
    <property type="match status" value="1"/>
</dbReference>